<accession>A0ABR4A8X0</accession>
<evidence type="ECO:0000313" key="2">
    <source>
        <dbReference type="Proteomes" id="UP001590950"/>
    </source>
</evidence>
<dbReference type="EMBL" id="JBEFKJ010000015">
    <property type="protein sequence ID" value="KAL2041949.1"/>
    <property type="molecule type" value="Genomic_DNA"/>
</dbReference>
<evidence type="ECO:0000313" key="1">
    <source>
        <dbReference type="EMBL" id="KAL2041949.1"/>
    </source>
</evidence>
<comment type="caution">
    <text evidence="1">The sequence shown here is derived from an EMBL/GenBank/DDBJ whole genome shotgun (WGS) entry which is preliminary data.</text>
</comment>
<protein>
    <submittedName>
        <fullName evidence="1">Uncharacterized protein</fullName>
    </submittedName>
</protein>
<keyword evidence="2" id="KW-1185">Reference proteome</keyword>
<gene>
    <name evidence="1" type="ORF">N7G274_005137</name>
</gene>
<organism evidence="1 2">
    <name type="scientific">Stereocaulon virgatum</name>
    <dbReference type="NCBI Taxonomy" id="373712"/>
    <lineage>
        <taxon>Eukaryota</taxon>
        <taxon>Fungi</taxon>
        <taxon>Dikarya</taxon>
        <taxon>Ascomycota</taxon>
        <taxon>Pezizomycotina</taxon>
        <taxon>Lecanoromycetes</taxon>
        <taxon>OSLEUM clade</taxon>
        <taxon>Lecanoromycetidae</taxon>
        <taxon>Lecanorales</taxon>
        <taxon>Lecanorineae</taxon>
        <taxon>Stereocaulaceae</taxon>
        <taxon>Stereocaulon</taxon>
    </lineage>
</organism>
<sequence length="104" mass="12210">MSNILYVSHKISQFPSRRPITIICREWPFLTRYLAWTFFKVFRSKVGIFTVMWNLFERIALRDEGHVNLVVDLVMALRGTDPDIGEETPVVSVVKYMKGYLKLL</sequence>
<reference evidence="1 2" key="1">
    <citation type="submission" date="2024-09" db="EMBL/GenBank/DDBJ databases">
        <title>Rethinking Asexuality: The Enigmatic Case of Functional Sexual Genes in Lepraria (Stereocaulaceae).</title>
        <authorList>
            <person name="Doellman M."/>
            <person name="Sun Y."/>
            <person name="Barcenas-Pena A."/>
            <person name="Lumbsch H.T."/>
            <person name="Grewe F."/>
        </authorList>
    </citation>
    <scope>NUCLEOTIDE SEQUENCE [LARGE SCALE GENOMIC DNA]</scope>
    <source>
        <strain evidence="1 2">Mercado 3170</strain>
    </source>
</reference>
<proteinExistence type="predicted"/>
<dbReference type="Proteomes" id="UP001590950">
    <property type="component" value="Unassembled WGS sequence"/>
</dbReference>
<name>A0ABR4A8X0_9LECA</name>